<dbReference type="PANTHER" id="PTHR30487:SF0">
    <property type="entry name" value="PREPILIN LEADER PEPTIDASE_N-METHYLTRANSFERASE-RELATED"/>
    <property type="match status" value="1"/>
</dbReference>
<comment type="subcellular location">
    <subcellularLocation>
        <location evidence="1">Cell inner membrane</location>
        <topology evidence="1">Multi-pass membrane protein</topology>
    </subcellularLocation>
    <subcellularLocation>
        <location evidence="9">Cell membrane</location>
        <topology evidence="9">Multi-pass membrane protein</topology>
    </subcellularLocation>
</comment>
<keyword evidence="9" id="KW-0489">Methyltransferase</keyword>
<evidence type="ECO:0000313" key="14">
    <source>
        <dbReference type="Proteomes" id="UP001595555"/>
    </source>
</evidence>
<keyword evidence="6 10" id="KW-1133">Transmembrane helix</keyword>
<proteinExistence type="inferred from homology"/>
<dbReference type="GO" id="GO:0016787">
    <property type="term" value="F:hydrolase activity"/>
    <property type="evidence" value="ECO:0007669"/>
    <property type="project" value="UniProtKB-KW"/>
</dbReference>
<dbReference type="Pfam" id="PF06750">
    <property type="entry name" value="A24_N_bact"/>
    <property type="match status" value="1"/>
</dbReference>
<accession>A0ABV7F8X0</accession>
<feature type="transmembrane region" description="Helical" evidence="10">
    <location>
        <begin position="121"/>
        <end position="151"/>
    </location>
</feature>
<feature type="transmembrane region" description="Helical" evidence="10">
    <location>
        <begin position="171"/>
        <end position="204"/>
    </location>
</feature>
<keyword evidence="3" id="KW-1003">Cell membrane</keyword>
<gene>
    <name evidence="13" type="ORF">ACFODX_00330</name>
</gene>
<dbReference type="PANTHER" id="PTHR30487">
    <property type="entry name" value="TYPE 4 PREPILIN-LIKE PROTEINS LEADER PEPTIDE-PROCESSING ENZYME"/>
    <property type="match status" value="1"/>
</dbReference>
<evidence type="ECO:0000256" key="8">
    <source>
        <dbReference type="RuleBase" id="RU003793"/>
    </source>
</evidence>
<dbReference type="Proteomes" id="UP001595555">
    <property type="component" value="Unassembled WGS sequence"/>
</dbReference>
<evidence type="ECO:0000256" key="6">
    <source>
        <dbReference type="ARBA" id="ARBA00022989"/>
    </source>
</evidence>
<evidence type="ECO:0000256" key="2">
    <source>
        <dbReference type="ARBA" id="ARBA00005801"/>
    </source>
</evidence>
<comment type="similarity">
    <text evidence="2 8">Belongs to the peptidase A24 family.</text>
</comment>
<keyword evidence="9" id="KW-0645">Protease</keyword>
<keyword evidence="14" id="KW-1185">Reference proteome</keyword>
<evidence type="ECO:0000256" key="7">
    <source>
        <dbReference type="ARBA" id="ARBA00023136"/>
    </source>
</evidence>
<keyword evidence="9" id="KW-0511">Multifunctional enzyme</keyword>
<keyword evidence="9 13" id="KW-0378">Hydrolase</keyword>
<evidence type="ECO:0000313" key="13">
    <source>
        <dbReference type="EMBL" id="MFC3113981.1"/>
    </source>
</evidence>
<comment type="function">
    <text evidence="9">Plays an essential role in type IV pili and type II pseudopili formation by proteolytically removing the leader sequence from substrate proteins and subsequently monomethylating the alpha-amino group of the newly exposed N-terminal phenylalanine.</text>
</comment>
<evidence type="ECO:0000256" key="3">
    <source>
        <dbReference type="ARBA" id="ARBA00022475"/>
    </source>
</evidence>
<dbReference type="InterPro" id="IPR050882">
    <property type="entry name" value="Prepilin_peptidase/N-MTase"/>
</dbReference>
<name>A0ABV7F8X0_9GAMM</name>
<evidence type="ECO:0000256" key="1">
    <source>
        <dbReference type="ARBA" id="ARBA00004429"/>
    </source>
</evidence>
<protein>
    <recommendedName>
        <fullName evidence="9">Prepilin leader peptidase/N-methyltransferase</fullName>
        <ecNumber evidence="9">2.1.1.-</ecNumber>
        <ecNumber evidence="9">3.4.23.43</ecNumber>
    </recommendedName>
</protein>
<dbReference type="RefSeq" id="WP_378114891.1">
    <property type="nucleotide sequence ID" value="NZ_JBHRTF010000001.1"/>
</dbReference>
<dbReference type="EMBL" id="JBHRTF010000001">
    <property type="protein sequence ID" value="MFC3113981.1"/>
    <property type="molecule type" value="Genomic_DNA"/>
</dbReference>
<dbReference type="InterPro" id="IPR010627">
    <property type="entry name" value="Prepilin_pept_A24_N"/>
</dbReference>
<organism evidence="13 14">
    <name type="scientific">Cellvibrio fontiphilus</name>
    <dbReference type="NCBI Taxonomy" id="1815559"/>
    <lineage>
        <taxon>Bacteria</taxon>
        <taxon>Pseudomonadati</taxon>
        <taxon>Pseudomonadota</taxon>
        <taxon>Gammaproteobacteria</taxon>
        <taxon>Cellvibrionales</taxon>
        <taxon>Cellvibrionaceae</taxon>
        <taxon>Cellvibrio</taxon>
    </lineage>
</organism>
<evidence type="ECO:0000256" key="4">
    <source>
        <dbReference type="ARBA" id="ARBA00022519"/>
    </source>
</evidence>
<keyword evidence="5 9" id="KW-0812">Transmembrane</keyword>
<dbReference type="PRINTS" id="PR00864">
    <property type="entry name" value="PREPILNPTASE"/>
</dbReference>
<evidence type="ECO:0000256" key="10">
    <source>
        <dbReference type="SAM" id="Phobius"/>
    </source>
</evidence>
<evidence type="ECO:0000259" key="11">
    <source>
        <dbReference type="Pfam" id="PF01478"/>
    </source>
</evidence>
<comment type="caution">
    <text evidence="13">The sequence shown here is derived from an EMBL/GenBank/DDBJ whole genome shotgun (WGS) entry which is preliminary data.</text>
</comment>
<keyword evidence="9" id="KW-0808">Transferase</keyword>
<dbReference type="InterPro" id="IPR014032">
    <property type="entry name" value="Peptidase_A24A_bac"/>
</dbReference>
<evidence type="ECO:0000259" key="12">
    <source>
        <dbReference type="Pfam" id="PF06750"/>
    </source>
</evidence>
<feature type="transmembrane region" description="Helical" evidence="10">
    <location>
        <begin position="265"/>
        <end position="284"/>
    </location>
</feature>
<feature type="transmembrane region" description="Helical" evidence="10">
    <location>
        <begin position="240"/>
        <end position="258"/>
    </location>
</feature>
<dbReference type="Pfam" id="PF01478">
    <property type="entry name" value="Peptidase_A24"/>
    <property type="match status" value="1"/>
</dbReference>
<feature type="domain" description="Prepilin peptidase A24 N-terminal" evidence="12">
    <location>
        <begin position="21"/>
        <end position="133"/>
    </location>
</feature>
<keyword evidence="7 10" id="KW-0472">Membrane</keyword>
<evidence type="ECO:0000256" key="5">
    <source>
        <dbReference type="ARBA" id="ARBA00022692"/>
    </source>
</evidence>
<reference evidence="14" key="1">
    <citation type="journal article" date="2019" name="Int. J. Syst. Evol. Microbiol.">
        <title>The Global Catalogue of Microorganisms (GCM) 10K type strain sequencing project: providing services to taxonomists for standard genome sequencing and annotation.</title>
        <authorList>
            <consortium name="The Broad Institute Genomics Platform"/>
            <consortium name="The Broad Institute Genome Sequencing Center for Infectious Disease"/>
            <person name="Wu L."/>
            <person name="Ma J."/>
        </authorList>
    </citation>
    <scope>NUCLEOTIDE SEQUENCE [LARGE SCALE GENOMIC DNA]</scope>
    <source>
        <strain evidence="14">KCTC 52237</strain>
    </source>
</reference>
<comment type="catalytic activity">
    <reaction evidence="9">
        <text>Typically cleaves a -Gly-|-Phe- bond to release an N-terminal, basic peptide of 5-8 residues from type IV prepilin, and then N-methylates the new N-terminal amino group, the methyl donor being S-adenosyl-L-methionine.</text>
        <dbReference type="EC" id="3.4.23.43"/>
    </reaction>
</comment>
<dbReference type="Gene3D" id="1.20.120.1220">
    <property type="match status" value="1"/>
</dbReference>
<dbReference type="EC" id="3.4.23.43" evidence="9"/>
<evidence type="ECO:0000256" key="9">
    <source>
        <dbReference type="RuleBase" id="RU003794"/>
    </source>
</evidence>
<keyword evidence="4" id="KW-0997">Cell inner membrane</keyword>
<feature type="transmembrane region" description="Helical" evidence="10">
    <location>
        <begin position="12"/>
        <end position="34"/>
    </location>
</feature>
<feature type="domain" description="Prepilin type IV endopeptidase peptidase" evidence="11">
    <location>
        <begin position="144"/>
        <end position="253"/>
    </location>
</feature>
<dbReference type="EC" id="2.1.1.-" evidence="9"/>
<sequence>MSIVPALQAYPLLAMACALTLGLLVGSFLNVVIFRLPKMMERDWQNQCRDFLANDTDIAKLPEQNEKQESFNLMVPRSRCPSCGHQIRAWENIPVISYLVLGGKCSQCKAHISLRYPSIELVTGILSVIVVAYFGVSWNGLAALVLSWSLIALTMIDIDTYLLPDDITLPLLWLGLILNSGGMFTDLSSAVWGAVAGYMSLWLVYQGFKLVTGKEGMGFGDFKLLAALGAWMGWQMLPQIILLSSLVGAILGVAMMVIRGRDKNIPIPFGPYLAIAGWIAFIWGDTINQTYLKLFVAP</sequence>
<dbReference type="InterPro" id="IPR000045">
    <property type="entry name" value="Prepilin_IV_endopep_pep"/>
</dbReference>